<dbReference type="Gene3D" id="1.10.8.10">
    <property type="entry name" value="DNA helicase RuvA subunit, C-terminal domain"/>
    <property type="match status" value="1"/>
</dbReference>
<organism evidence="4">
    <name type="scientific">Puccinia triticina (isolate 1-1 / race 1 (BBBD))</name>
    <name type="common">Brown leaf rust fungus</name>
    <dbReference type="NCBI Taxonomy" id="630390"/>
    <lineage>
        <taxon>Eukaryota</taxon>
        <taxon>Fungi</taxon>
        <taxon>Dikarya</taxon>
        <taxon>Basidiomycota</taxon>
        <taxon>Pucciniomycotina</taxon>
        <taxon>Pucciniomycetes</taxon>
        <taxon>Pucciniales</taxon>
        <taxon>Pucciniaceae</taxon>
        <taxon>Puccinia</taxon>
    </lineage>
</organism>
<feature type="compositionally biased region" description="Basic and acidic residues" evidence="2">
    <location>
        <begin position="293"/>
        <end position="308"/>
    </location>
</feature>
<evidence type="ECO:0000256" key="1">
    <source>
        <dbReference type="SAM" id="Coils"/>
    </source>
</evidence>
<evidence type="ECO:0000313" key="4">
    <source>
        <dbReference type="EMBL" id="OAV95351.1"/>
    </source>
</evidence>
<dbReference type="EnsemblFungi" id="PTTG_09563-t43_1">
    <property type="protein sequence ID" value="PTTG_09563-t43_1-p1"/>
    <property type="gene ID" value="PTTG_09563"/>
</dbReference>
<feature type="domain" description="UBA" evidence="3">
    <location>
        <begin position="26"/>
        <end position="67"/>
    </location>
</feature>
<dbReference type="GO" id="GO:1903094">
    <property type="term" value="P:negative regulation of protein K48-linked deubiquitination"/>
    <property type="evidence" value="ECO:0007669"/>
    <property type="project" value="TreeGrafter"/>
</dbReference>
<reference evidence="4" key="2">
    <citation type="submission" date="2016-05" db="EMBL/GenBank/DDBJ databases">
        <title>Comparative analysis highlights variable genome content of wheat rusts and divergence of the mating loci.</title>
        <authorList>
            <person name="Cuomo C.A."/>
            <person name="Bakkeren G."/>
            <person name="Szabo L."/>
            <person name="Khalil H."/>
            <person name="Joly D."/>
            <person name="Goldberg J."/>
            <person name="Young S."/>
            <person name="Zeng Q."/>
            <person name="Fellers J."/>
        </authorList>
    </citation>
    <scope>NUCLEOTIDE SEQUENCE [LARGE SCALE GENOMIC DNA]</scope>
    <source>
        <strain evidence="4">1-1 BBBD Race 1</strain>
    </source>
</reference>
<accession>A0A180GS31</accession>
<dbReference type="SUPFAM" id="SSF46934">
    <property type="entry name" value="UBA-like"/>
    <property type="match status" value="1"/>
</dbReference>
<dbReference type="GO" id="GO:0032435">
    <property type="term" value="P:negative regulation of proteasomal ubiquitin-dependent protein catabolic process"/>
    <property type="evidence" value="ECO:0007669"/>
    <property type="project" value="TreeGrafter"/>
</dbReference>
<dbReference type="GO" id="GO:0031397">
    <property type="term" value="P:negative regulation of protein ubiquitination"/>
    <property type="evidence" value="ECO:0007669"/>
    <property type="project" value="TreeGrafter"/>
</dbReference>
<dbReference type="Pfam" id="PF22562">
    <property type="entry name" value="UBA_7"/>
    <property type="match status" value="1"/>
</dbReference>
<proteinExistence type="predicted"/>
<dbReference type="PANTHER" id="PTHR46340:SF1">
    <property type="entry name" value="UBX DOMAIN-CONTAINING PROTEIN 1"/>
    <property type="match status" value="1"/>
</dbReference>
<dbReference type="InterPro" id="IPR015940">
    <property type="entry name" value="UBA"/>
</dbReference>
<dbReference type="InterPro" id="IPR013087">
    <property type="entry name" value="Znf_C2H2_type"/>
</dbReference>
<dbReference type="PANTHER" id="PTHR46340">
    <property type="entry name" value="UBX DOMAIN-CONTAINING PROTEIN 1"/>
    <property type="match status" value="1"/>
</dbReference>
<dbReference type="GO" id="GO:0005737">
    <property type="term" value="C:cytoplasm"/>
    <property type="evidence" value="ECO:0007669"/>
    <property type="project" value="TreeGrafter"/>
</dbReference>
<evidence type="ECO:0000313" key="6">
    <source>
        <dbReference type="Proteomes" id="UP000005240"/>
    </source>
</evidence>
<reference evidence="5 6" key="3">
    <citation type="journal article" date="2017" name="G3 (Bethesda)">
        <title>Comparative analysis highlights variable genome content of wheat rusts and divergence of the mating loci.</title>
        <authorList>
            <person name="Cuomo C.A."/>
            <person name="Bakkeren G."/>
            <person name="Khalil H.B."/>
            <person name="Panwar V."/>
            <person name="Joly D."/>
            <person name="Linning R."/>
            <person name="Sakthikumar S."/>
            <person name="Song X."/>
            <person name="Adiconis X."/>
            <person name="Fan L."/>
            <person name="Goldberg J.M."/>
            <person name="Levin J.Z."/>
            <person name="Young S."/>
            <person name="Zeng Q."/>
            <person name="Anikster Y."/>
            <person name="Bruce M."/>
            <person name="Wang M."/>
            <person name="Yin C."/>
            <person name="McCallum B."/>
            <person name="Szabo L.J."/>
            <person name="Hulbert S."/>
            <person name="Chen X."/>
            <person name="Fellers J.P."/>
        </authorList>
    </citation>
    <scope>NUCLEOTIDE SEQUENCE</scope>
    <source>
        <strain evidence="6">Isolate 1-1 / race 1 (BBBD)</strain>
        <strain evidence="5">isolate 1-1 / race 1 (BBBD)</strain>
    </source>
</reference>
<dbReference type="OrthoDB" id="10254930at2759"/>
<sequence length="308" mass="34552">MSHLLVWPAVLQFSIGKAISNVQLKEMGSELLTTLVELGFEPAKAERALKATENRSVDAALDWLEQHGDNLPPEDEEGNGEPKPVEENKTEPGTMGASSPKPNMAKGLKCTECDKFFKNNALASYHSEKSNHVNFDEVEYEAKPLTEQEKQERLDRLREQLKERQLAKKKLEAQENKANEAIRRKGGKDMINIKEELKRKEMEKEIAQRKKDKLEDEMAKARARAAIAEDKANRARKAAFEKSKRLGIPLPEEPATVAKPFAEEASEWYGLRESKRVHRGPLPAAPAGSRGLGGRDELGGRQDAHQSR</sequence>
<keyword evidence="6" id="KW-1185">Reference proteome</keyword>
<reference evidence="5" key="4">
    <citation type="submission" date="2025-05" db="UniProtKB">
        <authorList>
            <consortium name="EnsemblFungi"/>
        </authorList>
    </citation>
    <scope>IDENTIFICATION</scope>
    <source>
        <strain evidence="5">isolate 1-1 / race 1 (BBBD)</strain>
    </source>
</reference>
<feature type="region of interest" description="Disordered" evidence="2">
    <location>
        <begin position="272"/>
        <end position="308"/>
    </location>
</feature>
<dbReference type="GO" id="GO:0005634">
    <property type="term" value="C:nucleus"/>
    <property type="evidence" value="ECO:0007669"/>
    <property type="project" value="TreeGrafter"/>
</dbReference>
<name>A0A180GS31_PUCT1</name>
<evidence type="ECO:0000313" key="5">
    <source>
        <dbReference type="EnsemblFungi" id="PTTG_09563-t43_1-p1"/>
    </source>
</evidence>
<dbReference type="PROSITE" id="PS50030">
    <property type="entry name" value="UBA"/>
    <property type="match status" value="1"/>
</dbReference>
<dbReference type="GO" id="GO:0036435">
    <property type="term" value="F:K48-linked polyubiquitin modification-dependent protein binding"/>
    <property type="evidence" value="ECO:0007669"/>
    <property type="project" value="TreeGrafter"/>
</dbReference>
<protein>
    <submittedName>
        <fullName evidence="5">UBA domain-containing protein</fullName>
    </submittedName>
</protein>
<gene>
    <name evidence="4" type="ORF">PTTG_09563</name>
</gene>
<reference evidence="4" key="1">
    <citation type="submission" date="2009-11" db="EMBL/GenBank/DDBJ databases">
        <authorList>
            <consortium name="The Broad Institute Genome Sequencing Platform"/>
            <person name="Ward D."/>
            <person name="Feldgarden M."/>
            <person name="Earl A."/>
            <person name="Young S.K."/>
            <person name="Zeng Q."/>
            <person name="Koehrsen M."/>
            <person name="Alvarado L."/>
            <person name="Berlin A."/>
            <person name="Bochicchio J."/>
            <person name="Borenstein D."/>
            <person name="Chapman S.B."/>
            <person name="Chen Z."/>
            <person name="Engels R."/>
            <person name="Freedman E."/>
            <person name="Gellesch M."/>
            <person name="Goldberg J."/>
            <person name="Griggs A."/>
            <person name="Gujja S."/>
            <person name="Heilman E."/>
            <person name="Heiman D."/>
            <person name="Hepburn T."/>
            <person name="Howarth C."/>
            <person name="Jen D."/>
            <person name="Larson L."/>
            <person name="Lewis B."/>
            <person name="Mehta T."/>
            <person name="Park D."/>
            <person name="Pearson M."/>
            <person name="Roberts A."/>
            <person name="Saif S."/>
            <person name="Shea T."/>
            <person name="Shenoy N."/>
            <person name="Sisk P."/>
            <person name="Stolte C."/>
            <person name="Sykes S."/>
            <person name="Thomson T."/>
            <person name="Walk T."/>
            <person name="White J."/>
            <person name="Yandava C."/>
            <person name="Izard J."/>
            <person name="Baranova O.V."/>
            <person name="Blanton J.M."/>
            <person name="Tanner A.C."/>
            <person name="Dewhirst F.E."/>
            <person name="Haas B."/>
            <person name="Nusbaum C."/>
            <person name="Birren B."/>
        </authorList>
    </citation>
    <scope>NUCLEOTIDE SEQUENCE [LARGE SCALE GENOMIC DNA]</scope>
    <source>
        <strain evidence="4">1-1 BBBD Race 1</strain>
    </source>
</reference>
<feature type="region of interest" description="Disordered" evidence="2">
    <location>
        <begin position="67"/>
        <end position="103"/>
    </location>
</feature>
<feature type="coiled-coil region" evidence="1">
    <location>
        <begin position="147"/>
        <end position="238"/>
    </location>
</feature>
<evidence type="ECO:0000256" key="2">
    <source>
        <dbReference type="SAM" id="MobiDB-lite"/>
    </source>
</evidence>
<dbReference type="EMBL" id="ADAS02000029">
    <property type="protein sequence ID" value="OAV95351.1"/>
    <property type="molecule type" value="Genomic_DNA"/>
</dbReference>
<dbReference type="Proteomes" id="UP000005240">
    <property type="component" value="Unassembled WGS sequence"/>
</dbReference>
<dbReference type="PROSITE" id="PS00028">
    <property type="entry name" value="ZINC_FINGER_C2H2_1"/>
    <property type="match status" value="1"/>
</dbReference>
<dbReference type="VEuPathDB" id="FungiDB:PTTG_09563"/>
<keyword evidence="1" id="KW-0175">Coiled coil</keyword>
<dbReference type="InterPro" id="IPR009060">
    <property type="entry name" value="UBA-like_sf"/>
</dbReference>
<evidence type="ECO:0000259" key="3">
    <source>
        <dbReference type="PROSITE" id="PS50030"/>
    </source>
</evidence>
<dbReference type="AlphaFoldDB" id="A0A180GS31"/>